<evidence type="ECO:0000256" key="4">
    <source>
        <dbReference type="ARBA" id="ARBA00022490"/>
    </source>
</evidence>
<evidence type="ECO:0000256" key="6">
    <source>
        <dbReference type="ARBA" id="ARBA00022741"/>
    </source>
</evidence>
<feature type="binding site" evidence="11">
    <location>
        <begin position="18"/>
        <end position="21"/>
    </location>
    <ligand>
        <name>ATP</name>
        <dbReference type="ChEBI" id="CHEBI:30616"/>
    </ligand>
</feature>
<feature type="domain" description="Aspartate/glutamate/uridylate kinase" evidence="12">
    <location>
        <begin position="13"/>
        <end position="224"/>
    </location>
</feature>
<gene>
    <name evidence="11" type="primary">pyrH</name>
    <name evidence="13" type="ORF">G0Q06_07355</name>
</gene>
<dbReference type="Gene3D" id="3.40.1160.10">
    <property type="entry name" value="Acetylglutamate kinase-like"/>
    <property type="match status" value="1"/>
</dbReference>
<keyword evidence="4 11" id="KW-0963">Cytoplasm</keyword>
<dbReference type="CDD" id="cd04254">
    <property type="entry name" value="AAK_UMPK-PyrH-Ec"/>
    <property type="match status" value="1"/>
</dbReference>
<feature type="binding site" evidence="11">
    <location>
        <position position="62"/>
    </location>
    <ligand>
        <name>ATP</name>
        <dbReference type="ChEBI" id="CHEBI:30616"/>
    </ligand>
</feature>
<evidence type="ECO:0000256" key="3">
    <source>
        <dbReference type="ARBA" id="ARBA00007614"/>
    </source>
</evidence>
<dbReference type="SUPFAM" id="SSF53633">
    <property type="entry name" value="Carbamate kinase-like"/>
    <property type="match status" value="1"/>
</dbReference>
<dbReference type="GO" id="GO:0005524">
    <property type="term" value="F:ATP binding"/>
    <property type="evidence" value="ECO:0007669"/>
    <property type="project" value="UniProtKB-KW"/>
</dbReference>
<comment type="subcellular location">
    <subcellularLocation>
        <location evidence="1 11">Cytoplasm</location>
    </subcellularLocation>
</comment>
<dbReference type="Pfam" id="PF00696">
    <property type="entry name" value="AA_kinase"/>
    <property type="match status" value="1"/>
</dbReference>
<evidence type="ECO:0000256" key="11">
    <source>
        <dbReference type="HAMAP-Rule" id="MF_01220"/>
    </source>
</evidence>
<dbReference type="PANTHER" id="PTHR42833">
    <property type="entry name" value="URIDYLATE KINASE"/>
    <property type="match status" value="1"/>
</dbReference>
<dbReference type="NCBIfam" id="TIGR02075">
    <property type="entry name" value="pyrH_bact"/>
    <property type="match status" value="1"/>
</dbReference>
<keyword evidence="7 11" id="KW-0418">Kinase</keyword>
<reference evidence="13 14" key="1">
    <citation type="submission" date="2020-02" db="EMBL/GenBank/DDBJ databases">
        <title>Albibacoteraceae fam. nov., the first described family within the subdivision 4 Verrucomicrobia.</title>
        <authorList>
            <person name="Xi F."/>
        </authorList>
    </citation>
    <scope>NUCLEOTIDE SEQUENCE [LARGE SCALE GENOMIC DNA]</scope>
    <source>
        <strain evidence="13 14">CK1056</strain>
    </source>
</reference>
<comment type="catalytic activity">
    <reaction evidence="10 11">
        <text>UMP + ATP = UDP + ADP</text>
        <dbReference type="Rhea" id="RHEA:24400"/>
        <dbReference type="ChEBI" id="CHEBI:30616"/>
        <dbReference type="ChEBI" id="CHEBI:57865"/>
        <dbReference type="ChEBI" id="CHEBI:58223"/>
        <dbReference type="ChEBI" id="CHEBI:456216"/>
        <dbReference type="EC" id="2.7.4.22"/>
    </reaction>
</comment>
<dbReference type="FunFam" id="3.40.1160.10:FF:000001">
    <property type="entry name" value="Uridylate kinase"/>
    <property type="match status" value="1"/>
</dbReference>
<comment type="subunit">
    <text evidence="11">Homohexamer.</text>
</comment>
<evidence type="ECO:0000313" key="14">
    <source>
        <dbReference type="Proteomes" id="UP000478417"/>
    </source>
</evidence>
<feature type="binding site" evidence="11">
    <location>
        <position position="176"/>
    </location>
    <ligand>
        <name>ATP</name>
        <dbReference type="ChEBI" id="CHEBI:30616"/>
    </ligand>
</feature>
<dbReference type="GO" id="GO:0006225">
    <property type="term" value="P:UDP biosynthetic process"/>
    <property type="evidence" value="ECO:0007669"/>
    <property type="project" value="TreeGrafter"/>
</dbReference>
<evidence type="ECO:0000256" key="8">
    <source>
        <dbReference type="ARBA" id="ARBA00022840"/>
    </source>
</evidence>
<organism evidence="13 14">
    <name type="scientific">Oceanipulchritudo coccoides</name>
    <dbReference type="NCBI Taxonomy" id="2706888"/>
    <lineage>
        <taxon>Bacteria</taxon>
        <taxon>Pseudomonadati</taxon>
        <taxon>Verrucomicrobiota</taxon>
        <taxon>Opitutia</taxon>
        <taxon>Puniceicoccales</taxon>
        <taxon>Oceanipulchritudinaceae</taxon>
        <taxon>Oceanipulchritudo</taxon>
    </lineage>
</organism>
<feature type="binding site" evidence="11">
    <location>
        <position position="179"/>
    </location>
    <ligand>
        <name>ATP</name>
        <dbReference type="ChEBI" id="CHEBI:30616"/>
    </ligand>
</feature>
<evidence type="ECO:0000256" key="5">
    <source>
        <dbReference type="ARBA" id="ARBA00022679"/>
    </source>
</evidence>
<accession>A0A6B2M3K4</accession>
<comment type="caution">
    <text evidence="11">Lacks conserved residue(s) required for the propagation of feature annotation.</text>
</comment>
<feature type="binding site" evidence="11">
    <location>
        <position position="82"/>
    </location>
    <ligand>
        <name>UMP</name>
        <dbReference type="ChEBI" id="CHEBI:57865"/>
    </ligand>
</feature>
<dbReference type="UniPathway" id="UPA00159">
    <property type="reaction ID" value="UER00275"/>
</dbReference>
<evidence type="ECO:0000256" key="9">
    <source>
        <dbReference type="ARBA" id="ARBA00022975"/>
    </source>
</evidence>
<evidence type="ECO:0000256" key="2">
    <source>
        <dbReference type="ARBA" id="ARBA00004791"/>
    </source>
</evidence>
<feature type="binding site" evidence="11">
    <location>
        <position position="61"/>
    </location>
    <ligand>
        <name>UMP</name>
        <dbReference type="ChEBI" id="CHEBI:57865"/>
    </ligand>
</feature>
<dbReference type="InterPro" id="IPR015963">
    <property type="entry name" value="Uridylate_kinase_bac"/>
</dbReference>
<dbReference type="InterPro" id="IPR001048">
    <property type="entry name" value="Asp/Glu/Uridylate_kinase"/>
</dbReference>
<proteinExistence type="inferred from homology"/>
<comment type="caution">
    <text evidence="13">The sequence shown here is derived from an EMBL/GenBank/DDBJ whole genome shotgun (WGS) entry which is preliminary data.</text>
</comment>
<dbReference type="AlphaFoldDB" id="A0A6B2M3K4"/>
<feature type="binding site" evidence="11">
    <location>
        <position position="66"/>
    </location>
    <ligand>
        <name>ATP</name>
        <dbReference type="ChEBI" id="CHEBI:30616"/>
    </ligand>
</feature>
<keyword evidence="8 11" id="KW-0067">ATP-binding</keyword>
<keyword evidence="5 11" id="KW-0808">Transferase</keyword>
<evidence type="ECO:0000256" key="10">
    <source>
        <dbReference type="ARBA" id="ARBA00047767"/>
    </source>
</evidence>
<keyword evidence="14" id="KW-1185">Reference proteome</keyword>
<evidence type="ECO:0000256" key="7">
    <source>
        <dbReference type="ARBA" id="ARBA00022777"/>
    </source>
</evidence>
<comment type="pathway">
    <text evidence="2 11">Pyrimidine metabolism; CTP biosynthesis via de novo pathway; UDP from UMP (UMPK route): step 1/1.</text>
</comment>
<feature type="binding site" evidence="11">
    <location>
        <position position="170"/>
    </location>
    <ligand>
        <name>ATP</name>
        <dbReference type="ChEBI" id="CHEBI:30616"/>
    </ligand>
</feature>
<comment type="activity regulation">
    <text evidence="11">Inhibited by UTP.</text>
</comment>
<feature type="binding site" evidence="11">
    <location>
        <begin position="143"/>
        <end position="150"/>
    </location>
    <ligand>
        <name>UMP</name>
        <dbReference type="ChEBI" id="CHEBI:57865"/>
    </ligand>
</feature>
<dbReference type="HAMAP" id="MF_01220_B">
    <property type="entry name" value="PyrH_B"/>
    <property type="match status" value="1"/>
</dbReference>
<sequence length="245" mass="26581">MQASSEGSETRVKRIVLKLSGEVLRCSKSGETIDGTILHDVCKQVKSVYDLGIEIGLVVGGGNIFRGLSGVEKRGVARTTGDYMGMMATVINGMALMDCLEKMEVPVRVLSAIEMNKVAEPYILRRATRHLEKKRVVIFVGGTGNPYFSTDTTAALRASEIGAEVILKATKVDGIYDKDPVKHPDAVKFDKISFAEALKLRLKVMDATAFALCQDNKMPILVFNMNQEGGIKQAVLGKKIGTLVS</sequence>
<keyword evidence="6 11" id="KW-0547">Nucleotide-binding</keyword>
<dbReference type="GO" id="GO:0033862">
    <property type="term" value="F:UMP kinase activity"/>
    <property type="evidence" value="ECO:0007669"/>
    <property type="project" value="UniProtKB-EC"/>
</dbReference>
<dbReference type="RefSeq" id="WP_163964001.1">
    <property type="nucleotide sequence ID" value="NZ_JAAGNX010000002.1"/>
</dbReference>
<dbReference type="InterPro" id="IPR011817">
    <property type="entry name" value="Uridylate_kinase"/>
</dbReference>
<comment type="similarity">
    <text evidence="3 11">Belongs to the UMP kinase family.</text>
</comment>
<dbReference type="GO" id="GO:0005737">
    <property type="term" value="C:cytoplasm"/>
    <property type="evidence" value="ECO:0007669"/>
    <property type="project" value="UniProtKB-SubCell"/>
</dbReference>
<evidence type="ECO:0000313" key="13">
    <source>
        <dbReference type="EMBL" id="NDV62260.1"/>
    </source>
</evidence>
<evidence type="ECO:0000259" key="12">
    <source>
        <dbReference type="Pfam" id="PF00696"/>
    </source>
</evidence>
<keyword evidence="9 11" id="KW-0665">Pyrimidine biosynthesis</keyword>
<dbReference type="GO" id="GO:0044210">
    <property type="term" value="P:'de novo' CTP biosynthetic process"/>
    <property type="evidence" value="ECO:0007669"/>
    <property type="project" value="UniProtKB-UniRule"/>
</dbReference>
<name>A0A6B2M3K4_9BACT</name>
<dbReference type="EC" id="2.7.4.22" evidence="11"/>
<dbReference type="Proteomes" id="UP000478417">
    <property type="component" value="Unassembled WGS sequence"/>
</dbReference>
<comment type="function">
    <text evidence="11">Catalyzes the reversible phosphorylation of UMP to UDP.</text>
</comment>
<dbReference type="PIRSF" id="PIRSF005650">
    <property type="entry name" value="Uridylate_kin"/>
    <property type="match status" value="1"/>
</dbReference>
<dbReference type="InterPro" id="IPR036393">
    <property type="entry name" value="AceGlu_kinase-like_sf"/>
</dbReference>
<dbReference type="EMBL" id="JAAGNX010000002">
    <property type="protein sequence ID" value="NDV62260.1"/>
    <property type="molecule type" value="Genomic_DNA"/>
</dbReference>
<evidence type="ECO:0000256" key="1">
    <source>
        <dbReference type="ARBA" id="ARBA00004496"/>
    </source>
</evidence>
<protein>
    <recommendedName>
        <fullName evidence="11">Uridylate kinase</fullName>
        <shortName evidence="11">UK</shortName>
        <ecNumber evidence="11">2.7.4.22</ecNumber>
    </recommendedName>
    <alternativeName>
        <fullName evidence="11">Uridine monophosphate kinase</fullName>
        <shortName evidence="11">UMP kinase</shortName>
        <shortName evidence="11">UMPK</shortName>
    </alternativeName>
</protein>
<dbReference type="PANTHER" id="PTHR42833:SF4">
    <property type="entry name" value="URIDYLATE KINASE PUMPKIN, CHLOROPLASTIC"/>
    <property type="match status" value="1"/>
</dbReference>